<name>A0ABT2H7G4_9MICO</name>
<feature type="compositionally biased region" description="Pro residues" evidence="1">
    <location>
        <begin position="78"/>
        <end position="92"/>
    </location>
</feature>
<evidence type="ECO:0000259" key="2">
    <source>
        <dbReference type="Pfam" id="PF02557"/>
    </source>
</evidence>
<gene>
    <name evidence="3" type="ORF">N1032_19165</name>
</gene>
<dbReference type="PANTHER" id="PTHR34385">
    <property type="entry name" value="D-ALANYL-D-ALANINE CARBOXYPEPTIDASE"/>
    <property type="match status" value="1"/>
</dbReference>
<dbReference type="InterPro" id="IPR058193">
    <property type="entry name" value="VanY/YodJ_core_dom"/>
</dbReference>
<comment type="caution">
    <text evidence="3">The sequence shown here is derived from an EMBL/GenBank/DDBJ whole genome shotgun (WGS) entry which is preliminary data.</text>
</comment>
<evidence type="ECO:0000313" key="3">
    <source>
        <dbReference type="EMBL" id="MCS5735866.1"/>
    </source>
</evidence>
<dbReference type="Proteomes" id="UP001165586">
    <property type="component" value="Unassembled WGS sequence"/>
</dbReference>
<dbReference type="RefSeq" id="WP_259541103.1">
    <property type="nucleotide sequence ID" value="NZ_JANLCJ010000009.1"/>
</dbReference>
<protein>
    <submittedName>
        <fullName evidence="3">M15 family metallopeptidase</fullName>
    </submittedName>
</protein>
<organism evidence="3 4">
    <name type="scientific">Herbiconiux daphne</name>
    <dbReference type="NCBI Taxonomy" id="2970914"/>
    <lineage>
        <taxon>Bacteria</taxon>
        <taxon>Bacillati</taxon>
        <taxon>Actinomycetota</taxon>
        <taxon>Actinomycetes</taxon>
        <taxon>Micrococcales</taxon>
        <taxon>Microbacteriaceae</taxon>
        <taxon>Herbiconiux</taxon>
    </lineage>
</organism>
<dbReference type="InterPro" id="IPR052179">
    <property type="entry name" value="DD-CPase-like"/>
</dbReference>
<keyword evidence="4" id="KW-1185">Reference proteome</keyword>
<feature type="compositionally biased region" description="Low complexity" evidence="1">
    <location>
        <begin position="48"/>
        <end position="77"/>
    </location>
</feature>
<dbReference type="PANTHER" id="PTHR34385:SF1">
    <property type="entry name" value="PEPTIDOGLYCAN L-ALANYL-D-GLUTAMATE ENDOPEPTIDASE CWLK"/>
    <property type="match status" value="1"/>
</dbReference>
<dbReference type="Pfam" id="PF02557">
    <property type="entry name" value="VanY"/>
    <property type="match status" value="1"/>
</dbReference>
<accession>A0ABT2H7G4</accession>
<evidence type="ECO:0000313" key="4">
    <source>
        <dbReference type="Proteomes" id="UP001165586"/>
    </source>
</evidence>
<dbReference type="Gene3D" id="3.30.1380.10">
    <property type="match status" value="1"/>
</dbReference>
<proteinExistence type="predicted"/>
<sequence>MERERARRQRRTRAIVLAVATLLVAAVVATGTLFATGVWSLGGDRMAAASVSSTGSPTGSPSPSVSATPTPSASVPGIPAPSFTPEPPPPPSFDKAALSIDDPTSPWVVVNKLRPIADGADYGPPDLVDLPADMPNPNGYQLRADAAAALEEMFHAALAEIGVQLVAQSGYRSYSVQVRAYDYYVNSLGVAGADLTSARPGYSEHQTGMAMDILDTVSGCSTDGRCFADTAAGQWLAANAYRFGYVLRYPDGGTPITGYEFEPWHYRWIGVPAATEMHDTGVTTLEEFFGLPAAPDYAG</sequence>
<dbReference type="SUPFAM" id="SSF55166">
    <property type="entry name" value="Hedgehog/DD-peptidase"/>
    <property type="match status" value="1"/>
</dbReference>
<feature type="region of interest" description="Disordered" evidence="1">
    <location>
        <begin position="48"/>
        <end position="97"/>
    </location>
</feature>
<dbReference type="InterPro" id="IPR009045">
    <property type="entry name" value="Zn_M74/Hedgehog-like"/>
</dbReference>
<dbReference type="EMBL" id="JANLCJ010000009">
    <property type="protein sequence ID" value="MCS5735866.1"/>
    <property type="molecule type" value="Genomic_DNA"/>
</dbReference>
<feature type="domain" description="D-alanyl-D-alanine carboxypeptidase-like core" evidence="2">
    <location>
        <begin position="141"/>
        <end position="270"/>
    </location>
</feature>
<reference evidence="3" key="1">
    <citation type="submission" date="2022-08" db="EMBL/GenBank/DDBJ databases">
        <authorList>
            <person name="Deng Y."/>
            <person name="Han X.-F."/>
            <person name="Zhang Y.-Q."/>
        </authorList>
    </citation>
    <scope>NUCLEOTIDE SEQUENCE</scope>
    <source>
        <strain evidence="3">CPCC 203386</strain>
    </source>
</reference>
<dbReference type="CDD" id="cd14852">
    <property type="entry name" value="LD-carboxypeptidase"/>
    <property type="match status" value="1"/>
</dbReference>
<dbReference type="InterPro" id="IPR003709">
    <property type="entry name" value="VanY-like_core_dom"/>
</dbReference>
<evidence type="ECO:0000256" key="1">
    <source>
        <dbReference type="SAM" id="MobiDB-lite"/>
    </source>
</evidence>